<dbReference type="OrthoDB" id="89086at2759"/>
<dbReference type="PANTHER" id="PTHR33657:SF8">
    <property type="entry name" value="DOMAIN PROTEIN, PUTATIVE (AFU_ORTHOLOGUE AFUA_5G00600)-RELATED"/>
    <property type="match status" value="1"/>
</dbReference>
<dbReference type="Pfam" id="PF05630">
    <property type="entry name" value="NPP1"/>
    <property type="match status" value="1"/>
</dbReference>
<feature type="signal peptide" evidence="3">
    <location>
        <begin position="1"/>
        <end position="18"/>
    </location>
</feature>
<dbReference type="AlphaFoldDB" id="A0A6A5RUI9"/>
<dbReference type="Proteomes" id="UP000800082">
    <property type="component" value="Unassembled WGS sequence"/>
</dbReference>
<accession>A0A6A5RUI9</accession>
<dbReference type="PANTHER" id="PTHR33657">
    <property type="entry name" value="DOMAIN PROTEIN, PUTATIVE (AFU_ORTHOLOGUE AFUA_5G00600)-RELATED"/>
    <property type="match status" value="1"/>
</dbReference>
<feature type="chain" id="PRO_5025343436" evidence="3">
    <location>
        <begin position="19"/>
        <end position="243"/>
    </location>
</feature>
<dbReference type="RefSeq" id="XP_033450906.1">
    <property type="nucleotide sequence ID" value="XM_033591683.1"/>
</dbReference>
<proteinExistence type="inferred from homology"/>
<evidence type="ECO:0000256" key="3">
    <source>
        <dbReference type="SAM" id="SignalP"/>
    </source>
</evidence>
<dbReference type="EMBL" id="ML978962">
    <property type="protein sequence ID" value="KAF1930658.1"/>
    <property type="molecule type" value="Genomic_DNA"/>
</dbReference>
<evidence type="ECO:0000313" key="5">
    <source>
        <dbReference type="Proteomes" id="UP000800082"/>
    </source>
</evidence>
<evidence type="ECO:0000313" key="4">
    <source>
        <dbReference type="EMBL" id="KAF1930658.1"/>
    </source>
</evidence>
<dbReference type="GeneID" id="54349351"/>
<sequence length="243" mass="26194">MHFPIMVSALAMATGVLAAPTPADLEIRDVVPHDSLNPIPTRLQDGNIGRAIQMFTPLIHIAHGCQPYTAADDAGNTSGGLQDTGNVSAGCRDPNKGQIYARAAWHKGKFAIMYSYYFPKDQPAAGNVVGGHRHDWENVVVWIDDPANNNPSILGGAASGHGAYSTTTNPNRLGNNVKVESFVSFPRNHALQFTDTTGRSYWISDWDRMPDAAKSGLTNADFGSANVPFKPGNFEKNLDNAFI</sequence>
<evidence type="ECO:0000256" key="1">
    <source>
        <dbReference type="ARBA" id="ARBA00009520"/>
    </source>
</evidence>
<gene>
    <name evidence="4" type="ORF">M421DRAFT_418130</name>
</gene>
<organism evidence="4 5">
    <name type="scientific">Didymella exigua CBS 183.55</name>
    <dbReference type="NCBI Taxonomy" id="1150837"/>
    <lineage>
        <taxon>Eukaryota</taxon>
        <taxon>Fungi</taxon>
        <taxon>Dikarya</taxon>
        <taxon>Ascomycota</taxon>
        <taxon>Pezizomycotina</taxon>
        <taxon>Dothideomycetes</taxon>
        <taxon>Pleosporomycetidae</taxon>
        <taxon>Pleosporales</taxon>
        <taxon>Pleosporineae</taxon>
        <taxon>Didymellaceae</taxon>
        <taxon>Didymella</taxon>
    </lineage>
</organism>
<keyword evidence="5" id="KW-1185">Reference proteome</keyword>
<dbReference type="PIRSF" id="PIRSF029958">
    <property type="entry name" value="Necrosis-inducing_protein"/>
    <property type="match status" value="1"/>
</dbReference>
<dbReference type="InterPro" id="IPR008701">
    <property type="entry name" value="NPP1"/>
</dbReference>
<keyword evidence="3" id="KW-0732">Signal</keyword>
<name>A0A6A5RUI9_9PLEO</name>
<protein>
    <submittedName>
        <fullName evidence="4">Putative necrosis and ethylene inducing peptide 1</fullName>
    </submittedName>
</protein>
<comment type="similarity">
    <text evidence="1">Belongs to the Necrosis inducing protein (NPP1) family.</text>
</comment>
<reference evidence="4" key="1">
    <citation type="journal article" date="2020" name="Stud. Mycol.">
        <title>101 Dothideomycetes genomes: a test case for predicting lifestyles and emergence of pathogens.</title>
        <authorList>
            <person name="Haridas S."/>
            <person name="Albert R."/>
            <person name="Binder M."/>
            <person name="Bloem J."/>
            <person name="Labutti K."/>
            <person name="Salamov A."/>
            <person name="Andreopoulos B."/>
            <person name="Baker S."/>
            <person name="Barry K."/>
            <person name="Bills G."/>
            <person name="Bluhm B."/>
            <person name="Cannon C."/>
            <person name="Castanera R."/>
            <person name="Culley D."/>
            <person name="Daum C."/>
            <person name="Ezra D."/>
            <person name="Gonzalez J."/>
            <person name="Henrissat B."/>
            <person name="Kuo A."/>
            <person name="Liang C."/>
            <person name="Lipzen A."/>
            <person name="Lutzoni F."/>
            <person name="Magnuson J."/>
            <person name="Mondo S."/>
            <person name="Nolan M."/>
            <person name="Ohm R."/>
            <person name="Pangilinan J."/>
            <person name="Park H.-J."/>
            <person name="Ramirez L."/>
            <person name="Alfaro M."/>
            <person name="Sun H."/>
            <person name="Tritt A."/>
            <person name="Yoshinaga Y."/>
            <person name="Zwiers L.-H."/>
            <person name="Turgeon B."/>
            <person name="Goodwin S."/>
            <person name="Spatafora J."/>
            <person name="Crous P."/>
            <person name="Grigoriev I."/>
        </authorList>
    </citation>
    <scope>NUCLEOTIDE SEQUENCE</scope>
    <source>
        <strain evidence="4">CBS 183.55</strain>
    </source>
</reference>
<evidence type="ECO:0000256" key="2">
    <source>
        <dbReference type="ARBA" id="ARBA00023026"/>
    </source>
</evidence>
<keyword evidence="2" id="KW-0843">Virulence</keyword>